<name>A0A1A9KAQ4_9PSED</name>
<gene>
    <name evidence="1" type="ORF">A9C11_11570</name>
</gene>
<dbReference type="RefSeq" id="WP_064582725.1">
    <property type="nucleotide sequence ID" value="NZ_CALEBV010000135.1"/>
</dbReference>
<protein>
    <submittedName>
        <fullName evidence="1">Thioredoxin</fullName>
    </submittedName>
</protein>
<proteinExistence type="predicted"/>
<reference evidence="1 2" key="1">
    <citation type="submission" date="2016-05" db="EMBL/GenBank/DDBJ databases">
        <title>Genome Sequence of Pseudomonas citronellolis Strain SJTE-3, an Estrogens and Persistent Organic Pollutants degradation strain.</title>
        <authorList>
            <person name="Liang R."/>
        </authorList>
    </citation>
    <scope>NUCLEOTIDE SEQUENCE [LARGE SCALE GENOMIC DNA]</scope>
    <source>
        <strain evidence="1 2">SJTE-3</strain>
    </source>
</reference>
<evidence type="ECO:0000313" key="2">
    <source>
        <dbReference type="Proteomes" id="UP000077748"/>
    </source>
</evidence>
<sequence>MTEGSDCNLFGVGIEQSIVPSLELTDLDADHRLLELPGDSLLVFSAEGCASCRWARAQLPGMGLPVRRLCWVDAGRNGGLVERYEVFHLPALFLVRDGAFHGRLDAPLRAGPLAQALRAAALRIPEELP</sequence>
<dbReference type="Proteomes" id="UP000077748">
    <property type="component" value="Chromosome"/>
</dbReference>
<organism evidence="1 2">
    <name type="scientific">Pseudomonas citronellolis</name>
    <dbReference type="NCBI Taxonomy" id="53408"/>
    <lineage>
        <taxon>Bacteria</taxon>
        <taxon>Pseudomonadati</taxon>
        <taxon>Pseudomonadota</taxon>
        <taxon>Gammaproteobacteria</taxon>
        <taxon>Pseudomonadales</taxon>
        <taxon>Pseudomonadaceae</taxon>
        <taxon>Pseudomonas</taxon>
    </lineage>
</organism>
<evidence type="ECO:0000313" key="1">
    <source>
        <dbReference type="EMBL" id="ANI14584.1"/>
    </source>
</evidence>
<accession>A0A1A9KAQ4</accession>
<dbReference type="EMBL" id="CP015878">
    <property type="protein sequence ID" value="ANI14584.1"/>
    <property type="molecule type" value="Genomic_DNA"/>
</dbReference>
<dbReference type="InterPro" id="IPR036249">
    <property type="entry name" value="Thioredoxin-like_sf"/>
</dbReference>
<dbReference type="SUPFAM" id="SSF52833">
    <property type="entry name" value="Thioredoxin-like"/>
    <property type="match status" value="1"/>
</dbReference>
<dbReference type="AlphaFoldDB" id="A0A1A9KAQ4"/>